<dbReference type="Proteomes" id="UP001174909">
    <property type="component" value="Unassembled WGS sequence"/>
</dbReference>
<dbReference type="PANTHER" id="PTHR44329:SF298">
    <property type="entry name" value="MIXED LINEAGE KINASE DOMAIN-LIKE PROTEIN"/>
    <property type="match status" value="1"/>
</dbReference>
<keyword evidence="5" id="KW-0418">Kinase</keyword>
<dbReference type="PROSITE" id="PS50011">
    <property type="entry name" value="PROTEIN_KINASE_DOM"/>
    <property type="match status" value="1"/>
</dbReference>
<feature type="region of interest" description="Disordered" evidence="3">
    <location>
        <begin position="198"/>
        <end position="234"/>
    </location>
</feature>
<evidence type="ECO:0000313" key="5">
    <source>
        <dbReference type="EMBL" id="CAI8010259.1"/>
    </source>
</evidence>
<dbReference type="InterPro" id="IPR011009">
    <property type="entry name" value="Kinase-like_dom_sf"/>
</dbReference>
<feature type="region of interest" description="Disordered" evidence="3">
    <location>
        <begin position="345"/>
        <end position="380"/>
    </location>
</feature>
<keyword evidence="6" id="KW-1185">Reference proteome</keyword>
<evidence type="ECO:0000259" key="4">
    <source>
        <dbReference type="PROSITE" id="PS50011"/>
    </source>
</evidence>
<dbReference type="SMART" id="SM00220">
    <property type="entry name" value="S_TKc"/>
    <property type="match status" value="1"/>
</dbReference>
<accession>A0AA35RF00</accession>
<proteinExistence type="predicted"/>
<dbReference type="GO" id="GO:0004672">
    <property type="term" value="F:protein kinase activity"/>
    <property type="evidence" value="ECO:0007669"/>
    <property type="project" value="InterPro"/>
</dbReference>
<dbReference type="InterPro" id="IPR051681">
    <property type="entry name" value="Ser/Thr_Kinases-Pseudokinases"/>
</dbReference>
<evidence type="ECO:0000256" key="2">
    <source>
        <dbReference type="ARBA" id="ARBA00022840"/>
    </source>
</evidence>
<reference evidence="5" key="1">
    <citation type="submission" date="2023-03" db="EMBL/GenBank/DDBJ databases">
        <authorList>
            <person name="Steffen K."/>
            <person name="Cardenas P."/>
        </authorList>
    </citation>
    <scope>NUCLEOTIDE SEQUENCE</scope>
</reference>
<organism evidence="5 6">
    <name type="scientific">Geodia barretti</name>
    <name type="common">Barrett's horny sponge</name>
    <dbReference type="NCBI Taxonomy" id="519541"/>
    <lineage>
        <taxon>Eukaryota</taxon>
        <taxon>Metazoa</taxon>
        <taxon>Porifera</taxon>
        <taxon>Demospongiae</taxon>
        <taxon>Heteroscleromorpha</taxon>
        <taxon>Tetractinellida</taxon>
        <taxon>Astrophorina</taxon>
        <taxon>Geodiidae</taxon>
        <taxon>Geodia</taxon>
    </lineage>
</organism>
<keyword evidence="2" id="KW-0067">ATP-binding</keyword>
<name>A0AA35RF00_GEOBA</name>
<sequence length="380" mass="42725">MELCQDNLTTYLDKYFESLAYHKKVSLLHDVALALVFLHAHGIVHGNLGSNNVFVVPYRLPRAKISDYGLCRMPSIVKHSSRYYRGNSAYLPPNPLVCLLKNAPKVDCYSWGVLATQMLTNQLPLPPPKPSEKVKGEQPINIEEHHKTILALVNSANPLLPIIKSSLRQLEGHRPPSDVISYSLAELKADRIYIDSVEKESKEKQQQQQQPPKREEKEKSMAGTSKLKKDLRESKMEVEKLRKELFGAGRQQRVVLRPTFSEDTTERRVKTMKFTRSGKDDEHMNRYGMSVPILDSNSILHGGSNREILGSYCSEEGALKEVEGEANGRNSILRAKSCSRELELVGEEEEAASGKMEEWREETDAVDLAGPKTASSHTGC</sequence>
<dbReference type="GO" id="GO:0097527">
    <property type="term" value="P:necroptotic signaling pathway"/>
    <property type="evidence" value="ECO:0007669"/>
    <property type="project" value="TreeGrafter"/>
</dbReference>
<dbReference type="SUPFAM" id="SSF56112">
    <property type="entry name" value="Protein kinase-like (PK-like)"/>
    <property type="match status" value="1"/>
</dbReference>
<dbReference type="InterPro" id="IPR000719">
    <property type="entry name" value="Prot_kinase_dom"/>
</dbReference>
<dbReference type="Pfam" id="PF00069">
    <property type="entry name" value="Pkinase"/>
    <property type="match status" value="1"/>
</dbReference>
<keyword evidence="5" id="KW-0675">Receptor</keyword>
<protein>
    <submittedName>
        <fullName evidence="5">Calmodulin-binding receptor-like cytoplasmic kinase 1</fullName>
    </submittedName>
</protein>
<evidence type="ECO:0000313" key="6">
    <source>
        <dbReference type="Proteomes" id="UP001174909"/>
    </source>
</evidence>
<keyword evidence="1" id="KW-0547">Nucleotide-binding</keyword>
<comment type="caution">
    <text evidence="5">The sequence shown here is derived from an EMBL/GenBank/DDBJ whole genome shotgun (WGS) entry which is preliminary data.</text>
</comment>
<feature type="domain" description="Protein kinase" evidence="4">
    <location>
        <begin position="1"/>
        <end position="194"/>
    </location>
</feature>
<dbReference type="AlphaFoldDB" id="A0AA35RF00"/>
<dbReference type="PANTHER" id="PTHR44329">
    <property type="entry name" value="SERINE/THREONINE-PROTEIN KINASE TNNI3K-RELATED"/>
    <property type="match status" value="1"/>
</dbReference>
<dbReference type="EMBL" id="CASHTH010001023">
    <property type="protein sequence ID" value="CAI8010259.1"/>
    <property type="molecule type" value="Genomic_DNA"/>
</dbReference>
<dbReference type="GO" id="GO:0005524">
    <property type="term" value="F:ATP binding"/>
    <property type="evidence" value="ECO:0007669"/>
    <property type="project" value="UniProtKB-KW"/>
</dbReference>
<gene>
    <name evidence="5" type="ORF">GBAR_LOCUS6766</name>
</gene>
<evidence type="ECO:0000256" key="1">
    <source>
        <dbReference type="ARBA" id="ARBA00022741"/>
    </source>
</evidence>
<dbReference type="Gene3D" id="1.10.510.10">
    <property type="entry name" value="Transferase(Phosphotransferase) domain 1"/>
    <property type="match status" value="1"/>
</dbReference>
<evidence type="ECO:0000256" key="3">
    <source>
        <dbReference type="SAM" id="MobiDB-lite"/>
    </source>
</evidence>
<keyword evidence="5" id="KW-0808">Transferase</keyword>